<dbReference type="Proteomes" id="UP000604046">
    <property type="component" value="Unassembled WGS sequence"/>
</dbReference>
<gene>
    <name evidence="8" type="primary">ANT</name>
    <name evidence="8" type="ORF">SNAT2548_LOCUS9731</name>
</gene>
<dbReference type="GO" id="GO:0005634">
    <property type="term" value="C:nucleus"/>
    <property type="evidence" value="ECO:0007669"/>
    <property type="project" value="UniProtKB-SubCell"/>
</dbReference>
<reference evidence="8" key="1">
    <citation type="submission" date="2021-02" db="EMBL/GenBank/DDBJ databases">
        <authorList>
            <person name="Dougan E. K."/>
            <person name="Rhodes N."/>
            <person name="Thang M."/>
            <person name="Chan C."/>
        </authorList>
    </citation>
    <scope>NUCLEOTIDE SEQUENCE</scope>
</reference>
<evidence type="ECO:0000256" key="4">
    <source>
        <dbReference type="ARBA" id="ARBA00023163"/>
    </source>
</evidence>
<dbReference type="PANTHER" id="PTHR31677">
    <property type="entry name" value="AP2 DOMAIN CLASS TRANSCRIPTION FACTOR"/>
    <property type="match status" value="1"/>
</dbReference>
<protein>
    <submittedName>
        <fullName evidence="8">ANT protein</fullName>
    </submittedName>
</protein>
<comment type="subcellular location">
    <subcellularLocation>
        <location evidence="1">Nucleus</location>
    </subcellularLocation>
</comment>
<dbReference type="PANTHER" id="PTHR31677:SF196">
    <property type="entry name" value="ETHYLENE-RESPONSIVE TRANSCRIPTION FACTOR ERF109"/>
    <property type="match status" value="1"/>
</dbReference>
<feature type="domain" description="AP2/ERF" evidence="7">
    <location>
        <begin position="223"/>
        <end position="281"/>
    </location>
</feature>
<dbReference type="AlphaFoldDB" id="A0A812KZK7"/>
<dbReference type="EMBL" id="CAJNDS010000779">
    <property type="protein sequence ID" value="CAE7233264.1"/>
    <property type="molecule type" value="Genomic_DNA"/>
</dbReference>
<dbReference type="InterPro" id="IPR036955">
    <property type="entry name" value="AP2/ERF_dom_sf"/>
</dbReference>
<evidence type="ECO:0000313" key="8">
    <source>
        <dbReference type="EMBL" id="CAE7233264.1"/>
    </source>
</evidence>
<keyword evidence="9" id="KW-1185">Reference proteome</keyword>
<organism evidence="8 9">
    <name type="scientific">Symbiodinium natans</name>
    <dbReference type="NCBI Taxonomy" id="878477"/>
    <lineage>
        <taxon>Eukaryota</taxon>
        <taxon>Sar</taxon>
        <taxon>Alveolata</taxon>
        <taxon>Dinophyceae</taxon>
        <taxon>Suessiales</taxon>
        <taxon>Symbiodiniaceae</taxon>
        <taxon>Symbiodinium</taxon>
    </lineage>
</organism>
<dbReference type="OrthoDB" id="411157at2759"/>
<sequence>MDLKSRKKHHLGLFEDEIAAAARHDAARVALRGPGSQKNFPKKLPTEHELLEVQVRLATRPKASSYSGVYPKGSGWVARIKKNGTSLHLGSFADELDAAKAYDAALRSETLGPTPRSQKLASLNFLEESDFFSECSWQDEPIPAGKTSRFMGVYYHAAAQKYCAKAGGKHLGTFATELQAARAFDAASLAGAGRTNFAPVSRELVSSFPRSGRGRRAAGRQSQFRGVTWHAVSGKWRARIAGLDSTREVHLGTFETEQDAAARYDAATVVLRLPVCKRNFPSRVPADNEILQAKQRLAKEPAKRGYKGVDPCGSGRFQARVMVNGRSRYLGTFDSELEAARVYDKAIRCRDVFRSIRLFSLNFPKQSDYFNEESWQNEPVPAGRTSRFLGVSKHKGKHVFQATCQRKFLGYFQTELQAAKAFDAASAAVGGPTNFPNSASTVQSNSWLHVLPTRLTEPQLVPLAEKLESARGSPESESTESQRSSCCSSRFAPDDLIHVVPWPFGVPAPPGLEVEACVLPERMGGTAGMHALPDGVSTKAFGTRKLIEQLDDRLAVFAPAAFRPDCWSLNSDFHGNEAQVRMVLDLILVHFCRRHALRLAAEVPLPESSPFAGKADYALFDGNSPIAIVEAKRCLGPSVSAEARHALFVAAMAQSCAVLAGFLSATPTAPLLAIVTDARGWLLVHLTAEKKPVLQLWPQGQAILELRSPVELAQLLQNLQQLLGGEHLCEVVRLEFGASELQSLWKHRVFERQVGDSGEQDFPKPRLPC</sequence>
<dbReference type="Gene3D" id="3.30.730.10">
    <property type="entry name" value="AP2/ERF domain"/>
    <property type="match status" value="4"/>
</dbReference>
<name>A0A812KZK7_9DINO</name>
<dbReference type="PROSITE" id="PS51032">
    <property type="entry name" value="AP2_ERF"/>
    <property type="match status" value="2"/>
</dbReference>
<dbReference type="GO" id="GO:0003677">
    <property type="term" value="F:DNA binding"/>
    <property type="evidence" value="ECO:0007669"/>
    <property type="project" value="UniProtKB-KW"/>
</dbReference>
<accession>A0A812KZK7</accession>
<keyword evidence="3" id="KW-0238">DNA-binding</keyword>
<evidence type="ECO:0000256" key="5">
    <source>
        <dbReference type="ARBA" id="ARBA00023242"/>
    </source>
</evidence>
<evidence type="ECO:0000256" key="6">
    <source>
        <dbReference type="SAM" id="MobiDB-lite"/>
    </source>
</evidence>
<feature type="domain" description="AP2/ERF" evidence="7">
    <location>
        <begin position="305"/>
        <end position="364"/>
    </location>
</feature>
<keyword evidence="5" id="KW-0539">Nucleus</keyword>
<dbReference type="SUPFAM" id="SSF54171">
    <property type="entry name" value="DNA-binding domain"/>
    <property type="match status" value="3"/>
</dbReference>
<dbReference type="GO" id="GO:0003700">
    <property type="term" value="F:DNA-binding transcription factor activity"/>
    <property type="evidence" value="ECO:0007669"/>
    <property type="project" value="InterPro"/>
</dbReference>
<dbReference type="SMART" id="SM00380">
    <property type="entry name" value="AP2"/>
    <property type="match status" value="4"/>
</dbReference>
<evidence type="ECO:0000256" key="3">
    <source>
        <dbReference type="ARBA" id="ARBA00023125"/>
    </source>
</evidence>
<feature type="region of interest" description="Disordered" evidence="6">
    <location>
        <begin position="467"/>
        <end position="486"/>
    </location>
</feature>
<evidence type="ECO:0000256" key="2">
    <source>
        <dbReference type="ARBA" id="ARBA00023015"/>
    </source>
</evidence>
<keyword evidence="2" id="KW-0805">Transcription regulation</keyword>
<dbReference type="InterPro" id="IPR016177">
    <property type="entry name" value="DNA-bd_dom_sf"/>
</dbReference>
<feature type="compositionally biased region" description="Low complexity" evidence="6">
    <location>
        <begin position="473"/>
        <end position="486"/>
    </location>
</feature>
<proteinExistence type="predicted"/>
<evidence type="ECO:0000259" key="7">
    <source>
        <dbReference type="PROSITE" id="PS51032"/>
    </source>
</evidence>
<keyword evidence="4" id="KW-0804">Transcription</keyword>
<evidence type="ECO:0000256" key="1">
    <source>
        <dbReference type="ARBA" id="ARBA00004123"/>
    </source>
</evidence>
<comment type="caution">
    <text evidence="8">The sequence shown here is derived from an EMBL/GenBank/DDBJ whole genome shotgun (WGS) entry which is preliminary data.</text>
</comment>
<evidence type="ECO:0000313" key="9">
    <source>
        <dbReference type="Proteomes" id="UP000604046"/>
    </source>
</evidence>
<dbReference type="InterPro" id="IPR001471">
    <property type="entry name" value="AP2/ERF_dom"/>
</dbReference>